<evidence type="ECO:0000256" key="1">
    <source>
        <dbReference type="SAM" id="MobiDB-lite"/>
    </source>
</evidence>
<keyword evidence="2" id="KW-0812">Transmembrane</keyword>
<reference evidence="3 4" key="1">
    <citation type="submission" date="2019-02" db="EMBL/GenBank/DDBJ databases">
        <title>Deep-cultivation of Planctomycetes and their phenomic and genomic characterization uncovers novel biology.</title>
        <authorList>
            <person name="Wiegand S."/>
            <person name="Jogler M."/>
            <person name="Boedeker C."/>
            <person name="Pinto D."/>
            <person name="Vollmers J."/>
            <person name="Rivas-Marin E."/>
            <person name="Kohn T."/>
            <person name="Peeters S.H."/>
            <person name="Heuer A."/>
            <person name="Rast P."/>
            <person name="Oberbeckmann S."/>
            <person name="Bunk B."/>
            <person name="Jeske O."/>
            <person name="Meyerdierks A."/>
            <person name="Storesund J.E."/>
            <person name="Kallscheuer N."/>
            <person name="Luecker S."/>
            <person name="Lage O.M."/>
            <person name="Pohl T."/>
            <person name="Merkel B.J."/>
            <person name="Hornburger P."/>
            <person name="Mueller R.-W."/>
            <person name="Bruemmer F."/>
            <person name="Labrenz M."/>
            <person name="Spormann A.M."/>
            <person name="Op Den Camp H."/>
            <person name="Overmann J."/>
            <person name="Amann R."/>
            <person name="Jetten M.S.M."/>
            <person name="Mascher T."/>
            <person name="Medema M.H."/>
            <person name="Devos D.P."/>
            <person name="Kaster A.-K."/>
            <person name="Ovreas L."/>
            <person name="Rohde M."/>
            <person name="Galperin M.Y."/>
            <person name="Jogler C."/>
        </authorList>
    </citation>
    <scope>NUCLEOTIDE SEQUENCE [LARGE SCALE GENOMIC DNA]</scope>
    <source>
        <strain evidence="3 4">KOR34</strain>
    </source>
</reference>
<feature type="transmembrane region" description="Helical" evidence="2">
    <location>
        <begin position="74"/>
        <end position="94"/>
    </location>
</feature>
<evidence type="ECO:0000256" key="2">
    <source>
        <dbReference type="SAM" id="Phobius"/>
    </source>
</evidence>
<feature type="region of interest" description="Disordered" evidence="1">
    <location>
        <begin position="28"/>
        <end position="49"/>
    </location>
</feature>
<keyword evidence="2" id="KW-0472">Membrane</keyword>
<comment type="caution">
    <text evidence="3">The sequence shown here is derived from an EMBL/GenBank/DDBJ whole genome shotgun (WGS) entry which is preliminary data.</text>
</comment>
<accession>A0A5C5VBL4</accession>
<evidence type="ECO:0000313" key="4">
    <source>
        <dbReference type="Proteomes" id="UP000316714"/>
    </source>
</evidence>
<dbReference type="AlphaFoldDB" id="A0A5C5VBL4"/>
<keyword evidence="2" id="KW-1133">Transmembrane helix</keyword>
<keyword evidence="4" id="KW-1185">Reference proteome</keyword>
<organism evidence="3 4">
    <name type="scientific">Posidoniimonas corsicana</name>
    <dbReference type="NCBI Taxonomy" id="1938618"/>
    <lineage>
        <taxon>Bacteria</taxon>
        <taxon>Pseudomonadati</taxon>
        <taxon>Planctomycetota</taxon>
        <taxon>Planctomycetia</taxon>
        <taxon>Pirellulales</taxon>
        <taxon>Lacipirellulaceae</taxon>
        <taxon>Posidoniimonas</taxon>
    </lineage>
</organism>
<dbReference type="EMBL" id="SIHJ01000001">
    <property type="protein sequence ID" value="TWT36004.1"/>
    <property type="molecule type" value="Genomic_DNA"/>
</dbReference>
<sequence>MAPVLPASLSQLCDPSWRPVNRVQEYFEREGEPLEPPDQPTHSDADHKRAHGCHLPYCSCGYGDANHCACRSEAIAIAIYGASFAVVVALLSWLL</sequence>
<name>A0A5C5VBL4_9BACT</name>
<gene>
    <name evidence="3" type="ORF">KOR34_09010</name>
</gene>
<evidence type="ECO:0000313" key="3">
    <source>
        <dbReference type="EMBL" id="TWT36004.1"/>
    </source>
</evidence>
<protein>
    <submittedName>
        <fullName evidence="3">Uncharacterized protein</fullName>
    </submittedName>
</protein>
<proteinExistence type="predicted"/>
<dbReference type="Proteomes" id="UP000316714">
    <property type="component" value="Unassembled WGS sequence"/>
</dbReference>